<feature type="region of interest" description="Disordered" evidence="2">
    <location>
        <begin position="1162"/>
        <end position="1218"/>
    </location>
</feature>
<sequence length="1377" mass="156640">MEPAAPGTEDEIPYTAGLTKQANEEERLLNLKAFLPNGQYGRVFELNYLELKNNGTQHWFCNACKCPVMGRVYQHELGKRHCINMARGHQREGDPAAPPPPSKEDHHQTIQVAPGEPLPPGFEGQVEETTLIQEKLDNFQAAPLVALEYLLELQHYDPSKEPFYLCVLCDKKGDPRTVLTHLSSYNHIQSYLQKHFPTCYRKLAPYMTKQYKRGFQRVLVNIAEAIEHKFGRMKPVPIEKDKFEADVSHYLAIIMKSRHFTEKTGHTFEELVQHEELTKVYYEAEVAADPSMAPGVASIAKPFKKRSPSPPVVARPVKKTKQPPPSKFPNPKQQEYQRKDDKNAAGSSYAANPAKRERKRSLSSVSSISSNEDIGEWSGKYVKNKDRKQPPPKRNDSKPQFQRRNEPPPQRDGPMPWQKSNYIRSQDKITGDRGRDVVRNDKVDEFKKLSKAIENDMGKSLLHHEKNPEKHPQYNDEWKKFWNKRYKELQAEGKDAANFDFKPEWIQFWNKRMIELHQEEIKLRKDALRKRLGLPEEPAPICFRITGKGKDGSKDSPKDSKPMPMAARPDNEMDDEVIVIEDDKYVKHRDDKYNRSQSPWESEPVPRSSIDRNSRERRLHKNPSPARDRRRDSPYSKRSKSRDRYSRTRDRSRSKEKSMDKSEYREKGYRESSYERDVRGKDRVRTVADLPWEREKYYEDYYKPPPVMRDVTRKPMILPPARTMVPPEEEEDDGEVNIVGILRLLTAVEERLGSLGPKIIDLLAQALAMEKQEANSSEKLLDSDINCVLFETVKEKLKGQLLAGLVDQYQERAFKKAIKKTASLIHLASERQKDQQSKMSTKVTPVSVPGVGTVDKAAIARQIASALIAQGKTDVTQDQLEQLINAVVGMAEASKKAGKPISTQSFLDKLSGNSAATEPTAPAVEKKEVASLDKITEPLTPSPKSSSQQNMDHLSDSDLQTLLQNFKDLQTDEQHGLINYLKKLESHEPERVERLRKFVNLKPTEEEKPKAGLDMKGLEDIDDFEDEEENKPSGRESPFSNRLGGLNPTADEKSKEPPAKIQLDSEDEEYSFEDVVKAASKNVKAKELEKERQIVEESMKKTKDIVDAQSIISNLMSNFSKNKTAANAGASSSSNSASTSSMDFSGSLSGINMENIANIVGNAQKMLQDQQTSKRNEEMFQSQSTNRRDEFLEDFPPVASESFSFEPPSQGTSSPSKPHIISNIVLNRIDRSNAPQSLGPSRPSFEPNRPDLQPARSSMSSNGSQMSMGPRMGMQQGPRMVLPRPQLNNGPGGNQQQQQQRGNYPPMGNNSYGNNFQSNNYPSQQQQQQQQNVAYPNMRGNNSNFEQRPRYNNPRFQGNQFNSRPSGNYNNNNSNRW</sequence>
<organism evidence="3 4">
    <name type="scientific">Brassicogethes aeneus</name>
    <name type="common">Rape pollen beetle</name>
    <name type="synonym">Meligethes aeneus</name>
    <dbReference type="NCBI Taxonomy" id="1431903"/>
    <lineage>
        <taxon>Eukaryota</taxon>
        <taxon>Metazoa</taxon>
        <taxon>Ecdysozoa</taxon>
        <taxon>Arthropoda</taxon>
        <taxon>Hexapoda</taxon>
        <taxon>Insecta</taxon>
        <taxon>Pterygota</taxon>
        <taxon>Neoptera</taxon>
        <taxon>Endopterygota</taxon>
        <taxon>Coleoptera</taxon>
        <taxon>Polyphaga</taxon>
        <taxon>Cucujiformia</taxon>
        <taxon>Nitidulidae</taxon>
        <taxon>Meligethinae</taxon>
        <taxon>Brassicogethes</taxon>
    </lineage>
</organism>
<dbReference type="EMBL" id="OV121140">
    <property type="protein sequence ID" value="CAH0563401.1"/>
    <property type="molecule type" value="Genomic_DNA"/>
</dbReference>
<gene>
    <name evidence="3" type="ORF">MELIAE_LOCUS12238</name>
</gene>
<keyword evidence="1" id="KW-0175">Coiled coil</keyword>
<feature type="region of interest" description="Disordered" evidence="2">
    <location>
        <begin position="1024"/>
        <end position="1071"/>
    </location>
</feature>
<feature type="compositionally biased region" description="Polar residues" evidence="2">
    <location>
        <begin position="1201"/>
        <end position="1216"/>
    </location>
</feature>
<evidence type="ECO:0000313" key="3">
    <source>
        <dbReference type="EMBL" id="CAH0563401.1"/>
    </source>
</evidence>
<dbReference type="OrthoDB" id="5877502at2759"/>
<name>A0A9P0BHL6_BRAAE</name>
<reference evidence="3" key="1">
    <citation type="submission" date="2021-12" db="EMBL/GenBank/DDBJ databases">
        <authorList>
            <person name="King R."/>
        </authorList>
    </citation>
    <scope>NUCLEOTIDE SEQUENCE</scope>
</reference>
<feature type="coiled-coil region" evidence="1">
    <location>
        <begin position="1078"/>
        <end position="1105"/>
    </location>
</feature>
<feature type="region of interest" description="Disordered" evidence="2">
    <location>
        <begin position="89"/>
        <end position="120"/>
    </location>
</feature>
<feature type="compositionally biased region" description="Basic and acidic residues" evidence="2">
    <location>
        <begin position="581"/>
        <end position="594"/>
    </location>
</feature>
<feature type="region of interest" description="Disordered" evidence="2">
    <location>
        <begin position="300"/>
        <end position="436"/>
    </location>
</feature>
<feature type="compositionally biased region" description="Basic and acidic residues" evidence="2">
    <location>
        <begin position="642"/>
        <end position="679"/>
    </location>
</feature>
<feature type="compositionally biased region" description="Low complexity" evidence="2">
    <location>
        <begin position="1362"/>
        <end position="1377"/>
    </location>
</feature>
<dbReference type="Proteomes" id="UP001154078">
    <property type="component" value="Chromosome 9"/>
</dbReference>
<proteinExistence type="predicted"/>
<keyword evidence="4" id="KW-1185">Reference proteome</keyword>
<evidence type="ECO:0000256" key="2">
    <source>
        <dbReference type="SAM" id="MobiDB-lite"/>
    </source>
</evidence>
<feature type="compositionally biased region" description="Basic and acidic residues" evidence="2">
    <location>
        <begin position="924"/>
        <end position="936"/>
    </location>
</feature>
<accession>A0A9P0BHL6</accession>
<feature type="compositionally biased region" description="Low complexity" evidence="2">
    <location>
        <begin position="1282"/>
        <end position="1331"/>
    </location>
</feature>
<feature type="compositionally biased region" description="Polar residues" evidence="2">
    <location>
        <begin position="942"/>
        <end position="952"/>
    </location>
</feature>
<feature type="compositionally biased region" description="Low complexity" evidence="2">
    <location>
        <begin position="1123"/>
        <end position="1141"/>
    </location>
</feature>
<evidence type="ECO:0000256" key="1">
    <source>
        <dbReference type="SAM" id="Coils"/>
    </source>
</evidence>
<feature type="region of interest" description="Disordered" evidence="2">
    <location>
        <begin position="910"/>
        <end position="952"/>
    </location>
</feature>
<feature type="region of interest" description="Disordered" evidence="2">
    <location>
        <begin position="1232"/>
        <end position="1377"/>
    </location>
</feature>
<feature type="region of interest" description="Disordered" evidence="2">
    <location>
        <begin position="1123"/>
        <end position="1148"/>
    </location>
</feature>
<feature type="compositionally biased region" description="Low complexity" evidence="2">
    <location>
        <begin position="1257"/>
        <end position="1269"/>
    </location>
</feature>
<protein>
    <submittedName>
        <fullName evidence="3">Uncharacterized protein</fullName>
    </submittedName>
</protein>
<feature type="compositionally biased region" description="Basic and acidic residues" evidence="2">
    <location>
        <begin position="548"/>
        <end position="561"/>
    </location>
</feature>
<feature type="compositionally biased region" description="Basic and acidic residues" evidence="2">
    <location>
        <begin position="383"/>
        <end position="397"/>
    </location>
</feature>
<feature type="region of interest" description="Disordered" evidence="2">
    <location>
        <begin position="539"/>
        <end position="679"/>
    </location>
</feature>
<feature type="compositionally biased region" description="Basic and acidic residues" evidence="2">
    <location>
        <begin position="425"/>
        <end position="436"/>
    </location>
</feature>
<evidence type="ECO:0000313" key="4">
    <source>
        <dbReference type="Proteomes" id="UP001154078"/>
    </source>
</evidence>
<feature type="compositionally biased region" description="Basic and acidic residues" evidence="2">
    <location>
        <begin position="626"/>
        <end position="635"/>
    </location>
</feature>